<keyword evidence="1" id="KW-0472">Membrane</keyword>
<accession>A0A3A8F5B5</accession>
<reference evidence="2 3" key="1">
    <citation type="submission" date="2018-09" db="EMBL/GenBank/DDBJ databases">
        <title>The draft genome of Acinetobacter spp. strains.</title>
        <authorList>
            <person name="Qin J."/>
            <person name="Feng Y."/>
            <person name="Zong Z."/>
        </authorList>
    </citation>
    <scope>NUCLEOTIDE SEQUENCE [LARGE SCALE GENOMIC DNA]</scope>
    <source>
        <strain evidence="2 3">WCHAc060096</strain>
    </source>
</reference>
<feature type="transmembrane region" description="Helical" evidence="1">
    <location>
        <begin position="42"/>
        <end position="58"/>
    </location>
</feature>
<dbReference type="EMBL" id="RAXU01000001">
    <property type="protein sequence ID" value="RKG36351.1"/>
    <property type="molecule type" value="Genomic_DNA"/>
</dbReference>
<dbReference type="AlphaFoldDB" id="A0A3A8F5B5"/>
<keyword evidence="1" id="KW-1133">Transmembrane helix</keyword>
<evidence type="ECO:0000313" key="3">
    <source>
        <dbReference type="Proteomes" id="UP000269001"/>
    </source>
</evidence>
<proteinExistence type="predicted"/>
<gene>
    <name evidence="2" type="ORF">D7V21_01210</name>
</gene>
<protein>
    <submittedName>
        <fullName evidence="2">Uncharacterized protein</fullName>
    </submittedName>
</protein>
<name>A0A3A8F5B5_9GAMM</name>
<evidence type="ECO:0000256" key="1">
    <source>
        <dbReference type="SAM" id="Phobius"/>
    </source>
</evidence>
<comment type="caution">
    <text evidence="2">The sequence shown here is derived from an EMBL/GenBank/DDBJ whole genome shotgun (WGS) entry which is preliminary data.</text>
</comment>
<sequence>MLVDKMLCVFRQFIGGMCQKNQSIVENMIRFDTNLYMKKEHNIIYVLAGTMWVLCLIFI</sequence>
<dbReference type="Proteomes" id="UP000269001">
    <property type="component" value="Unassembled WGS sequence"/>
</dbReference>
<keyword evidence="1" id="KW-0812">Transmembrane</keyword>
<keyword evidence="3" id="KW-1185">Reference proteome</keyword>
<evidence type="ECO:0000313" key="2">
    <source>
        <dbReference type="EMBL" id="RKG36351.1"/>
    </source>
</evidence>
<organism evidence="2 3">
    <name type="scientific">Acinetobacter guerrae</name>
    <dbReference type="NCBI Taxonomy" id="1843371"/>
    <lineage>
        <taxon>Bacteria</taxon>
        <taxon>Pseudomonadati</taxon>
        <taxon>Pseudomonadota</taxon>
        <taxon>Gammaproteobacteria</taxon>
        <taxon>Moraxellales</taxon>
        <taxon>Moraxellaceae</taxon>
        <taxon>Acinetobacter</taxon>
    </lineage>
</organism>